<dbReference type="Proteomes" id="UP001162885">
    <property type="component" value="Chromosome"/>
</dbReference>
<dbReference type="Proteomes" id="UP000466683">
    <property type="component" value="Chromosome"/>
</dbReference>
<reference evidence="2 4" key="3">
    <citation type="journal article" date="2022" name="BMC Genomics">
        <title>Comparative genome analysis of mycobacteria focusing on tRNA and non-coding RNA.</title>
        <authorList>
            <person name="Behra P.R.K."/>
            <person name="Pettersson B.M.F."/>
            <person name="Ramesh M."/>
            <person name="Das S."/>
            <person name="Dasgupta S."/>
            <person name="Kirsebom L.A."/>
        </authorList>
    </citation>
    <scope>NUCLEOTIDE SEQUENCE [LARGE SCALE GENOMIC DNA]</scope>
    <source>
        <strain evidence="2 4">DSM 44677</strain>
    </source>
</reference>
<dbReference type="RefSeq" id="WP_077740712.1">
    <property type="nucleotide sequence ID" value="NZ_AP022579.1"/>
</dbReference>
<gene>
    <name evidence="2" type="ORF">H5U98_15185</name>
    <name evidence="1" type="ORF">MBOE_42690</name>
</gene>
<accession>A0AAX3A6L4</accession>
<reference evidence="1 3" key="1">
    <citation type="journal article" date="2019" name="Emerg. Microbes Infect.">
        <title>Comprehensive subspecies identification of 175 nontuberculous mycobacteria species based on 7547 genomic profiles.</title>
        <authorList>
            <person name="Matsumoto Y."/>
            <person name="Kinjo T."/>
            <person name="Motooka D."/>
            <person name="Nabeya D."/>
            <person name="Jung N."/>
            <person name="Uechi K."/>
            <person name="Horii T."/>
            <person name="Iida T."/>
            <person name="Fujita J."/>
            <person name="Nakamura S."/>
        </authorList>
    </citation>
    <scope>NUCLEOTIDE SEQUENCE [LARGE SCALE GENOMIC DNA]</scope>
    <source>
        <strain evidence="1 3">JCM 15653</strain>
    </source>
</reference>
<reference evidence="1" key="2">
    <citation type="submission" date="2020-02" db="EMBL/GenBank/DDBJ databases">
        <authorList>
            <person name="Matsumoto Y."/>
            <person name="Motooka D."/>
            <person name="Nakamura S."/>
        </authorList>
    </citation>
    <scope>NUCLEOTIDE SEQUENCE</scope>
    <source>
        <strain evidence="1">JCM 15653</strain>
    </source>
</reference>
<organism evidence="2 4">
    <name type="scientific">Mycolicibacterium boenickei</name>
    <dbReference type="NCBI Taxonomy" id="146017"/>
    <lineage>
        <taxon>Bacteria</taxon>
        <taxon>Bacillati</taxon>
        <taxon>Actinomycetota</taxon>
        <taxon>Actinomycetes</taxon>
        <taxon>Mycobacteriales</taxon>
        <taxon>Mycobacteriaceae</taxon>
        <taxon>Mycolicibacterium</taxon>
    </lineage>
</organism>
<dbReference type="EMBL" id="CP060016">
    <property type="protein sequence ID" value="UNC02591.1"/>
    <property type="molecule type" value="Genomic_DNA"/>
</dbReference>
<evidence type="ECO:0000313" key="2">
    <source>
        <dbReference type="EMBL" id="UNC02591.1"/>
    </source>
</evidence>
<keyword evidence="3" id="KW-1185">Reference proteome</keyword>
<protein>
    <submittedName>
        <fullName evidence="2">Uncharacterized protein</fullName>
    </submittedName>
</protein>
<evidence type="ECO:0000313" key="4">
    <source>
        <dbReference type="Proteomes" id="UP001162885"/>
    </source>
</evidence>
<name>A0AAX3A6L4_9MYCO</name>
<evidence type="ECO:0000313" key="1">
    <source>
        <dbReference type="EMBL" id="BBX92620.1"/>
    </source>
</evidence>
<dbReference type="AlphaFoldDB" id="A0AAX3A6L4"/>
<sequence>MSAQQLIFHPAHCADELIDAYLKHEDRLLAEAAGDATGAGEYRNRGDDDVVAALIAWKLKAEDRGRPLAEQDWTSLVLELVHRAAAQRR</sequence>
<evidence type="ECO:0000313" key="3">
    <source>
        <dbReference type="Proteomes" id="UP000466683"/>
    </source>
</evidence>
<proteinExistence type="predicted"/>
<dbReference type="EMBL" id="AP022579">
    <property type="protein sequence ID" value="BBX92620.1"/>
    <property type="molecule type" value="Genomic_DNA"/>
</dbReference>